<reference evidence="5 6" key="1">
    <citation type="submission" date="2016-03" db="EMBL/GenBank/DDBJ databases">
        <title>Draft genome sequence of the Vibrio tubiashii subs. europaeus.</title>
        <authorList>
            <person name="Spinard E."/>
            <person name="Dubert J."/>
            <person name="Nelson D.R."/>
            <person name="Barja J.L."/>
        </authorList>
    </citation>
    <scope>NUCLEOTIDE SEQUENCE [LARGE SCALE GENOMIC DNA]</scope>
    <source>
        <strain evidence="6">PP-638</strain>
        <strain evidence="5">PP2-638</strain>
    </source>
</reference>
<dbReference type="GO" id="GO:0003677">
    <property type="term" value="F:DNA binding"/>
    <property type="evidence" value="ECO:0007669"/>
    <property type="project" value="InterPro"/>
</dbReference>
<dbReference type="Pfam" id="PF00589">
    <property type="entry name" value="Phage_integrase"/>
    <property type="match status" value="1"/>
</dbReference>
<protein>
    <submittedName>
        <fullName evidence="4 5">Integrase</fullName>
    </submittedName>
</protein>
<dbReference type="AlphaFoldDB" id="A0A178JAU8"/>
<accession>A0A178JAU8</accession>
<organism evidence="5 6">
    <name type="scientific">Vibrio europaeus</name>
    <dbReference type="NCBI Taxonomy" id="300876"/>
    <lineage>
        <taxon>Bacteria</taxon>
        <taxon>Pseudomonadati</taxon>
        <taxon>Pseudomonadota</taxon>
        <taxon>Gammaproteobacteria</taxon>
        <taxon>Vibrionales</taxon>
        <taxon>Vibrionaceae</taxon>
        <taxon>Vibrio</taxon>
        <taxon>Vibrio oreintalis group</taxon>
    </lineage>
</organism>
<dbReference type="CDD" id="cd00796">
    <property type="entry name" value="INT_Rci_Hp1_C"/>
    <property type="match status" value="1"/>
</dbReference>
<dbReference type="GeneID" id="78076773"/>
<name>A0A178JAU8_9VIBR</name>
<feature type="domain" description="Tyr recombinase" evidence="3">
    <location>
        <begin position="177"/>
        <end position="356"/>
    </location>
</feature>
<sequence>MASYSIETRTLSSGELRFKTTVIAKKNSKIIHRESKTFKKKALAKTFGVKRVAEIEEKGAPSERKTATIGELLDMYINDRDLWESTGRTKQYVIYMLRDCDIAKVESNQLKTSDLIQHCRNRKGAGAKPVTIYHDIAYLRSVMKKSKPVFDIESNYSVFDEAVPTLVDMQLVGKSQRRTRRPTENELEKLKEGLAERENYRPNGKTRIPFTDILDFSILTCMRIGEVCALRWEDLNEEHRTVLVRDRKDPRKKKGNHMIVPLLGESFDIISKQKRSNELIFPYNPRSVSAGFQRVRNDLGISDLRYHDLRREGASRLFEKGYSIEEVAQVTGHRNLNILWQVYTQLFPHKLHEKFK</sequence>
<keyword evidence="2" id="KW-0233">DNA recombination</keyword>
<comment type="caution">
    <text evidence="5">The sequence shown here is derived from an EMBL/GenBank/DDBJ whole genome shotgun (WGS) entry which is preliminary data.</text>
</comment>
<evidence type="ECO:0000259" key="3">
    <source>
        <dbReference type="PROSITE" id="PS51898"/>
    </source>
</evidence>
<dbReference type="GO" id="GO:0015074">
    <property type="term" value="P:DNA integration"/>
    <property type="evidence" value="ECO:0007669"/>
    <property type="project" value="UniProtKB-KW"/>
</dbReference>
<dbReference type="InterPro" id="IPR013762">
    <property type="entry name" value="Integrase-like_cat_sf"/>
</dbReference>
<dbReference type="SUPFAM" id="SSF56349">
    <property type="entry name" value="DNA breaking-rejoining enzymes"/>
    <property type="match status" value="1"/>
</dbReference>
<keyword evidence="7" id="KW-1185">Reference proteome</keyword>
<dbReference type="EMBL" id="LUAX01000004">
    <property type="protein sequence ID" value="OAM99040.1"/>
    <property type="molecule type" value="Genomic_DNA"/>
</dbReference>
<keyword evidence="1" id="KW-0229">DNA integration</keyword>
<reference evidence="4" key="2">
    <citation type="submission" date="2022-11" db="EMBL/GenBank/DDBJ databases">
        <title>Role of the vibriolysin VemA secreted by the emergent pathogen Vibrio europaeus in the colonization of Manila clam mucus.</title>
        <authorList>
            <person name="Martinez C."/>
            <person name="Rodriguez S."/>
            <person name="Vences A."/>
            <person name="Barja J.L."/>
            <person name="Toranzo A.E."/>
            <person name="Dubert J."/>
        </authorList>
    </citation>
    <scope>NUCLEOTIDE SEQUENCE</scope>
    <source>
        <strain evidence="4">3454</strain>
    </source>
</reference>
<dbReference type="Proteomes" id="UP000094761">
    <property type="component" value="Unassembled WGS sequence"/>
</dbReference>
<evidence type="ECO:0000313" key="5">
    <source>
        <dbReference type="EMBL" id="OAM99040.1"/>
    </source>
</evidence>
<gene>
    <name evidence="5" type="ORF">AZ468_13740</name>
    <name evidence="4" type="ORF">OPW20_24780</name>
</gene>
<evidence type="ECO:0000313" key="7">
    <source>
        <dbReference type="Proteomes" id="UP001150001"/>
    </source>
</evidence>
<dbReference type="InterPro" id="IPR050090">
    <property type="entry name" value="Tyrosine_recombinase_XerCD"/>
</dbReference>
<evidence type="ECO:0000256" key="1">
    <source>
        <dbReference type="ARBA" id="ARBA00022908"/>
    </source>
</evidence>
<dbReference type="InterPro" id="IPR011010">
    <property type="entry name" value="DNA_brk_join_enz"/>
</dbReference>
<dbReference type="OrthoDB" id="9795573at2"/>
<dbReference type="Proteomes" id="UP001150001">
    <property type="component" value="Unassembled WGS sequence"/>
</dbReference>
<dbReference type="Gene3D" id="1.10.443.10">
    <property type="entry name" value="Intergrase catalytic core"/>
    <property type="match status" value="1"/>
</dbReference>
<proteinExistence type="predicted"/>
<dbReference type="RefSeq" id="WP_069667873.1">
    <property type="nucleotide sequence ID" value="NZ_JAPFIM010000012.1"/>
</dbReference>
<dbReference type="PANTHER" id="PTHR30349">
    <property type="entry name" value="PHAGE INTEGRASE-RELATED"/>
    <property type="match status" value="1"/>
</dbReference>
<dbReference type="GO" id="GO:0006310">
    <property type="term" value="P:DNA recombination"/>
    <property type="evidence" value="ECO:0007669"/>
    <property type="project" value="UniProtKB-KW"/>
</dbReference>
<dbReference type="PANTHER" id="PTHR30349:SF94">
    <property type="entry name" value="INTEGRASE_RECOMBINASE HI_1414-RELATED"/>
    <property type="match status" value="1"/>
</dbReference>
<evidence type="ECO:0000313" key="4">
    <source>
        <dbReference type="EMBL" id="MDC5743283.1"/>
    </source>
</evidence>
<dbReference type="EMBL" id="JAPFIT010000032">
    <property type="protein sequence ID" value="MDC5743283.1"/>
    <property type="molecule type" value="Genomic_DNA"/>
</dbReference>
<dbReference type="PROSITE" id="PS51898">
    <property type="entry name" value="TYR_RECOMBINASE"/>
    <property type="match status" value="1"/>
</dbReference>
<evidence type="ECO:0000313" key="6">
    <source>
        <dbReference type="Proteomes" id="UP000094761"/>
    </source>
</evidence>
<evidence type="ECO:0000256" key="2">
    <source>
        <dbReference type="ARBA" id="ARBA00023172"/>
    </source>
</evidence>
<dbReference type="InterPro" id="IPR002104">
    <property type="entry name" value="Integrase_catalytic"/>
</dbReference>